<comment type="subcellular location">
    <subcellularLocation>
        <location evidence="7">Nucleus</location>
        <location evidence="7">Nucleolus</location>
    </subcellularLocation>
</comment>
<dbReference type="FunFam" id="3.40.50.1010:FF:000020">
    <property type="entry name" value="20S-pre-rRNA D-site endonuclease NOB1"/>
    <property type="match status" value="1"/>
</dbReference>
<dbReference type="GO" id="GO:0004521">
    <property type="term" value="F:RNA endonuclease activity"/>
    <property type="evidence" value="ECO:0007669"/>
    <property type="project" value="UniProtKB-UniRule"/>
</dbReference>
<dbReference type="InterPro" id="IPR036283">
    <property type="entry name" value="NOB1_Zf-like_sf"/>
</dbReference>
<evidence type="ECO:0000256" key="9">
    <source>
        <dbReference type="SAM" id="MobiDB-lite"/>
    </source>
</evidence>
<gene>
    <name evidence="12" type="ORF">BDU57DRAFT_511517</name>
</gene>
<accession>A0A6A5QW12</accession>
<evidence type="ECO:0000256" key="8">
    <source>
        <dbReference type="PIRSR" id="PIRSR037125-1"/>
    </source>
</evidence>
<keyword evidence="13" id="KW-1185">Reference proteome</keyword>
<evidence type="ECO:0000259" key="11">
    <source>
        <dbReference type="Pfam" id="PF17146"/>
    </source>
</evidence>
<dbReference type="SUPFAM" id="SSF144206">
    <property type="entry name" value="NOB1 zinc finger-like"/>
    <property type="match status" value="1"/>
</dbReference>
<keyword evidence="6 7" id="KW-0539">Nucleus</keyword>
<dbReference type="GO" id="GO:0016787">
    <property type="term" value="F:hydrolase activity"/>
    <property type="evidence" value="ECO:0007669"/>
    <property type="project" value="UniProtKB-KW"/>
</dbReference>
<dbReference type="PANTHER" id="PTHR12814:SF2">
    <property type="entry name" value="RNA-BINDING PROTEIN NOB1"/>
    <property type="match status" value="1"/>
</dbReference>
<protein>
    <recommendedName>
        <fullName evidence="7">20S-pre-rRNA D-site endonuclease NOB1</fullName>
    </recommendedName>
</protein>
<evidence type="ECO:0000259" key="10">
    <source>
        <dbReference type="Pfam" id="PF08772"/>
    </source>
</evidence>
<dbReference type="EMBL" id="ML979133">
    <property type="protein sequence ID" value="KAF1918774.1"/>
    <property type="molecule type" value="Genomic_DNA"/>
</dbReference>
<keyword evidence="2" id="KW-0540">Nuclease</keyword>
<keyword evidence="5 7" id="KW-0862">Zinc</keyword>
<dbReference type="GO" id="GO:0005730">
    <property type="term" value="C:nucleolus"/>
    <property type="evidence" value="ECO:0007669"/>
    <property type="project" value="UniProtKB-SubCell"/>
</dbReference>
<dbReference type="InterPro" id="IPR017117">
    <property type="entry name" value="Nob1_euk"/>
</dbReference>
<dbReference type="Pfam" id="PF17146">
    <property type="entry name" value="PIN_6"/>
    <property type="match status" value="1"/>
</dbReference>
<dbReference type="CDD" id="cd09876">
    <property type="entry name" value="PIN_Nob1-like"/>
    <property type="match status" value="1"/>
</dbReference>
<evidence type="ECO:0000256" key="6">
    <source>
        <dbReference type="ARBA" id="ARBA00023242"/>
    </source>
</evidence>
<dbReference type="InterPro" id="IPR014881">
    <property type="entry name" value="NOB1_Zn-bd"/>
</dbReference>
<dbReference type="Gene3D" id="6.20.210.10">
    <property type="entry name" value="Nin one binding (NOB1), Zn-ribbon-like"/>
    <property type="match status" value="1"/>
</dbReference>
<evidence type="ECO:0000313" key="13">
    <source>
        <dbReference type="Proteomes" id="UP000800096"/>
    </source>
</evidence>
<feature type="compositionally biased region" description="Polar residues" evidence="9">
    <location>
        <begin position="245"/>
        <end position="257"/>
    </location>
</feature>
<feature type="domain" description="Ribonuclease PIN" evidence="11">
    <location>
        <begin position="13"/>
        <end position="104"/>
    </location>
</feature>
<dbReference type="Pfam" id="PF08772">
    <property type="entry name" value="Zn_ribbon_NOB1"/>
    <property type="match status" value="1"/>
</dbReference>
<feature type="region of interest" description="Disordered" evidence="9">
    <location>
        <begin position="541"/>
        <end position="569"/>
    </location>
</feature>
<evidence type="ECO:0000256" key="5">
    <source>
        <dbReference type="ARBA" id="ARBA00022833"/>
    </source>
</evidence>
<feature type="domain" description="Nin one binding (NOB1) Zn-ribbon-like" evidence="10">
    <location>
        <begin position="417"/>
        <end position="488"/>
    </location>
</feature>
<dbReference type="GO" id="GO:0046872">
    <property type="term" value="F:metal ion binding"/>
    <property type="evidence" value="ECO:0007669"/>
    <property type="project" value="UniProtKB-UniRule"/>
</dbReference>
<dbReference type="InterPro" id="IPR033411">
    <property type="entry name" value="Ribonuclease_PIN"/>
</dbReference>
<sequence>MATEAPQKPIHSLILDTGPLIKNAVPIATIINSAEEIFTTPAIISEIRDEATRSRVQTTLVPFLKIRNPSPASYDAVVAFSKKTGDFSVLSRQDLGVLALAYEVHCERNGGPWGLREAPKQPLKTRPDEKQLLEEDDDLNEGLQIDEADMSNEVPQAEEHAEVEDQKQADEAKVIKAEPAKEVKIKEQRPRKEKGSAKHKQMKEEREKRRQARAAGLESSERPPIEQQGECITADGIDGFMTPATAGQSSSIDIQSNFDDKSATPNLAGKEQEVPPAEVQREAQKDTGGVEIFETQKVEETVGEPAHTQPSTQAVDEPAPEDSELTQANEDLAQDLSTLNITTPPSPPATDDDDSDGDWITPSNLTKRQATDAGIPQDTSSAPQEQIDVATMTIDFAMQNVLLQMNLRLLSTNMQRIRTLSSKVLRCHACFLVVRDMSKQFCPRCGALTLRRVNCSTNTRGEFRLHLAKNYQWNKRGDKYSIPKPIAGTANTKWSGIGGGQGGWGRDLVLAEDQKEYTRRQEEEKRIKGARDLMDGDYLPGILTGDRSGRSGGRMKVGAGRNVNSKKRG</sequence>
<feature type="binding site" evidence="8">
    <location>
        <position position="442"/>
    </location>
    <ligand>
        <name>Zn(2+)</name>
        <dbReference type="ChEBI" id="CHEBI:29105"/>
    </ligand>
</feature>
<evidence type="ECO:0000256" key="1">
    <source>
        <dbReference type="ARBA" id="ARBA00005858"/>
    </source>
</evidence>
<dbReference type="AlphaFoldDB" id="A0A6A5QW12"/>
<dbReference type="Gene3D" id="3.40.50.1010">
    <property type="entry name" value="5'-nuclease"/>
    <property type="match status" value="1"/>
</dbReference>
<evidence type="ECO:0000313" key="12">
    <source>
        <dbReference type="EMBL" id="KAF1918774.1"/>
    </source>
</evidence>
<dbReference type="PIRSF" id="PIRSF037125">
    <property type="entry name" value="D-site_20S_pre-rRNA_nuclease"/>
    <property type="match status" value="1"/>
</dbReference>
<feature type="region of interest" description="Disordered" evidence="9">
    <location>
        <begin position="110"/>
        <end position="134"/>
    </location>
</feature>
<organism evidence="12 13">
    <name type="scientific">Ampelomyces quisqualis</name>
    <name type="common">Powdery mildew agent</name>
    <dbReference type="NCBI Taxonomy" id="50730"/>
    <lineage>
        <taxon>Eukaryota</taxon>
        <taxon>Fungi</taxon>
        <taxon>Dikarya</taxon>
        <taxon>Ascomycota</taxon>
        <taxon>Pezizomycotina</taxon>
        <taxon>Dothideomycetes</taxon>
        <taxon>Pleosporomycetidae</taxon>
        <taxon>Pleosporales</taxon>
        <taxon>Pleosporineae</taxon>
        <taxon>Phaeosphaeriaceae</taxon>
        <taxon>Ampelomyces</taxon>
    </lineage>
</organism>
<evidence type="ECO:0000256" key="7">
    <source>
        <dbReference type="PIRNR" id="PIRNR037125"/>
    </source>
</evidence>
<name>A0A6A5QW12_AMPQU</name>
<comment type="similarity">
    <text evidence="1 7">Belongs to the NOB1 family.</text>
</comment>
<dbReference type="GO" id="GO:0030688">
    <property type="term" value="C:preribosome, small subunit precursor"/>
    <property type="evidence" value="ECO:0007669"/>
    <property type="project" value="TreeGrafter"/>
</dbReference>
<proteinExistence type="inferred from homology"/>
<dbReference type="Proteomes" id="UP000800096">
    <property type="component" value="Unassembled WGS sequence"/>
</dbReference>
<feature type="binding site" evidence="8">
    <location>
        <position position="445"/>
    </location>
    <ligand>
        <name>Zn(2+)</name>
        <dbReference type="ChEBI" id="CHEBI:29105"/>
    </ligand>
</feature>
<keyword evidence="4" id="KW-0378">Hydrolase</keyword>
<feature type="binding site" evidence="8">
    <location>
        <position position="430"/>
    </location>
    <ligand>
        <name>Zn(2+)</name>
        <dbReference type="ChEBI" id="CHEBI:29105"/>
    </ligand>
</feature>
<keyword evidence="3 7" id="KW-0479">Metal-binding</keyword>
<evidence type="ECO:0000256" key="4">
    <source>
        <dbReference type="ARBA" id="ARBA00022801"/>
    </source>
</evidence>
<dbReference type="GO" id="GO:0005737">
    <property type="term" value="C:cytoplasm"/>
    <property type="evidence" value="ECO:0007669"/>
    <property type="project" value="UniProtKB-ARBA"/>
</dbReference>
<evidence type="ECO:0000256" key="3">
    <source>
        <dbReference type="ARBA" id="ARBA00022723"/>
    </source>
</evidence>
<evidence type="ECO:0000256" key="2">
    <source>
        <dbReference type="ARBA" id="ARBA00022722"/>
    </source>
</evidence>
<dbReference type="PANTHER" id="PTHR12814">
    <property type="entry name" value="RNA-BINDING PROTEIN NOB1"/>
    <property type="match status" value="1"/>
</dbReference>
<dbReference type="GO" id="GO:0030490">
    <property type="term" value="P:maturation of SSU-rRNA"/>
    <property type="evidence" value="ECO:0007669"/>
    <property type="project" value="TreeGrafter"/>
</dbReference>
<feature type="region of interest" description="Disordered" evidence="9">
    <location>
        <begin position="153"/>
        <end position="324"/>
    </location>
</feature>
<dbReference type="InterPro" id="IPR039907">
    <property type="entry name" value="NOB1"/>
</dbReference>
<feature type="binding site" evidence="8">
    <location>
        <position position="427"/>
    </location>
    <ligand>
        <name>Zn(2+)</name>
        <dbReference type="ChEBI" id="CHEBI:29105"/>
    </ligand>
</feature>
<feature type="region of interest" description="Disordered" evidence="9">
    <location>
        <begin position="336"/>
        <end position="383"/>
    </location>
</feature>
<feature type="compositionally biased region" description="Basic and acidic residues" evidence="9">
    <location>
        <begin position="157"/>
        <end position="208"/>
    </location>
</feature>
<comment type="function">
    <text evidence="7">Required for the synthesis of 40S ribosome subunits. Has a role in processing 20S pre-rRNA into the mature 18S rRNA, where it is required for cleavage at the 3' end of the mature 18S rRNA (D-site). Accompanies the 20S pre-rRNA from the nucleus to the cytoplasm.</text>
</comment>
<dbReference type="OrthoDB" id="446759at2759"/>
<reference evidence="12" key="1">
    <citation type="journal article" date="2020" name="Stud. Mycol.">
        <title>101 Dothideomycetes genomes: a test case for predicting lifestyles and emergence of pathogens.</title>
        <authorList>
            <person name="Haridas S."/>
            <person name="Albert R."/>
            <person name="Binder M."/>
            <person name="Bloem J."/>
            <person name="Labutti K."/>
            <person name="Salamov A."/>
            <person name="Andreopoulos B."/>
            <person name="Baker S."/>
            <person name="Barry K."/>
            <person name="Bills G."/>
            <person name="Bluhm B."/>
            <person name="Cannon C."/>
            <person name="Castanera R."/>
            <person name="Culley D."/>
            <person name="Daum C."/>
            <person name="Ezra D."/>
            <person name="Gonzalez J."/>
            <person name="Henrissat B."/>
            <person name="Kuo A."/>
            <person name="Liang C."/>
            <person name="Lipzen A."/>
            <person name="Lutzoni F."/>
            <person name="Magnuson J."/>
            <person name="Mondo S."/>
            <person name="Nolan M."/>
            <person name="Ohm R."/>
            <person name="Pangilinan J."/>
            <person name="Park H.-J."/>
            <person name="Ramirez L."/>
            <person name="Alfaro M."/>
            <person name="Sun H."/>
            <person name="Tritt A."/>
            <person name="Yoshinaga Y."/>
            <person name="Zwiers L.-H."/>
            <person name="Turgeon B."/>
            <person name="Goodwin S."/>
            <person name="Spatafora J."/>
            <person name="Crous P."/>
            <person name="Grigoriev I."/>
        </authorList>
    </citation>
    <scope>NUCLEOTIDE SEQUENCE</scope>
    <source>
        <strain evidence="12">HMLAC05119</strain>
    </source>
</reference>